<sequence>MTWSILYEFMRVTTHPRVMRKPWTAPQAMAFVSALLQSPGLGVLVATDRHVRVAAQVVSELPWISGNRVHDAHTAILMREHGVRRICTRDSDFRRFPFVEVVDPL</sequence>
<accession>A0A366EL79</accession>
<dbReference type="Pfam" id="PF01850">
    <property type="entry name" value="PIN"/>
    <property type="match status" value="1"/>
</dbReference>
<dbReference type="InterPro" id="IPR002716">
    <property type="entry name" value="PIN_dom"/>
</dbReference>
<proteinExistence type="predicted"/>
<gene>
    <name evidence="2" type="ORF">DFR50_1468</name>
</gene>
<protein>
    <recommendedName>
        <fullName evidence="1">PIN domain-containing protein</fullName>
    </recommendedName>
</protein>
<evidence type="ECO:0000259" key="1">
    <source>
        <dbReference type="Pfam" id="PF01850"/>
    </source>
</evidence>
<dbReference type="Proteomes" id="UP000253529">
    <property type="component" value="Unassembled WGS sequence"/>
</dbReference>
<dbReference type="SUPFAM" id="SSF88723">
    <property type="entry name" value="PIN domain-like"/>
    <property type="match status" value="1"/>
</dbReference>
<organism evidence="2 3">
    <name type="scientific">Roseiarcus fermentans</name>
    <dbReference type="NCBI Taxonomy" id="1473586"/>
    <lineage>
        <taxon>Bacteria</taxon>
        <taxon>Pseudomonadati</taxon>
        <taxon>Pseudomonadota</taxon>
        <taxon>Alphaproteobacteria</taxon>
        <taxon>Hyphomicrobiales</taxon>
        <taxon>Roseiarcaceae</taxon>
        <taxon>Roseiarcus</taxon>
    </lineage>
</organism>
<feature type="domain" description="PIN" evidence="1">
    <location>
        <begin position="6"/>
        <end position="98"/>
    </location>
</feature>
<dbReference type="InterPro" id="IPR029060">
    <property type="entry name" value="PIN-like_dom_sf"/>
</dbReference>
<comment type="caution">
    <text evidence="2">The sequence shown here is derived from an EMBL/GenBank/DDBJ whole genome shotgun (WGS) entry which is preliminary data.</text>
</comment>
<dbReference type="AlphaFoldDB" id="A0A366EL79"/>
<name>A0A366EL79_9HYPH</name>
<evidence type="ECO:0000313" key="3">
    <source>
        <dbReference type="Proteomes" id="UP000253529"/>
    </source>
</evidence>
<evidence type="ECO:0000313" key="2">
    <source>
        <dbReference type="EMBL" id="RBP03084.1"/>
    </source>
</evidence>
<keyword evidence="3" id="KW-1185">Reference proteome</keyword>
<dbReference type="Gene3D" id="3.40.50.1010">
    <property type="entry name" value="5'-nuclease"/>
    <property type="match status" value="1"/>
</dbReference>
<dbReference type="EMBL" id="QNRK01000046">
    <property type="protein sequence ID" value="RBP03084.1"/>
    <property type="molecule type" value="Genomic_DNA"/>
</dbReference>
<reference evidence="2 3" key="1">
    <citation type="submission" date="2018-06" db="EMBL/GenBank/DDBJ databases">
        <title>Genomic Encyclopedia of Type Strains, Phase IV (KMG-IV): sequencing the most valuable type-strain genomes for metagenomic binning, comparative biology and taxonomic classification.</title>
        <authorList>
            <person name="Goeker M."/>
        </authorList>
    </citation>
    <scope>NUCLEOTIDE SEQUENCE [LARGE SCALE GENOMIC DNA]</scope>
    <source>
        <strain evidence="2 3">DSM 24875</strain>
    </source>
</reference>